<dbReference type="AlphaFoldDB" id="A0A5C5X8B7"/>
<dbReference type="RefSeq" id="WP_246112958.1">
    <property type="nucleotide sequence ID" value="NZ_SJPK01000011.1"/>
</dbReference>
<comment type="caution">
    <text evidence="2">The sequence shown here is derived from an EMBL/GenBank/DDBJ whole genome shotgun (WGS) entry which is preliminary data.</text>
</comment>
<sequence length="196" mass="20164">MMTSFSVERLLRSAALVPCVLLGLLAIVGTTGCDATGTSESASGAGSPNSEHLLQTPPADPMSLTQAAEDLSAEQASGGAAGASQEMVLIGKIDAGDFPAFQAGQATFMLSELPAEGHGLDDPDHEDNCPFCKRRAEKAPKAIVNLVGADGDTLATDARELLGVAEGDRVMVVGSATFDEAVNAITLQCHGVYFKR</sequence>
<reference evidence="2 3" key="1">
    <citation type="submission" date="2019-02" db="EMBL/GenBank/DDBJ databases">
        <title>Deep-cultivation of Planctomycetes and their phenomic and genomic characterization uncovers novel biology.</title>
        <authorList>
            <person name="Wiegand S."/>
            <person name="Jogler M."/>
            <person name="Boedeker C."/>
            <person name="Pinto D."/>
            <person name="Vollmers J."/>
            <person name="Rivas-Marin E."/>
            <person name="Kohn T."/>
            <person name="Peeters S.H."/>
            <person name="Heuer A."/>
            <person name="Rast P."/>
            <person name="Oberbeckmann S."/>
            <person name="Bunk B."/>
            <person name="Jeske O."/>
            <person name="Meyerdierks A."/>
            <person name="Storesund J.E."/>
            <person name="Kallscheuer N."/>
            <person name="Luecker S."/>
            <person name="Lage O.M."/>
            <person name="Pohl T."/>
            <person name="Merkel B.J."/>
            <person name="Hornburger P."/>
            <person name="Mueller R.-W."/>
            <person name="Bruemmer F."/>
            <person name="Labrenz M."/>
            <person name="Spormann A.M."/>
            <person name="Op Den Camp H."/>
            <person name="Overmann J."/>
            <person name="Amann R."/>
            <person name="Jetten M.S.M."/>
            <person name="Mascher T."/>
            <person name="Medema M.H."/>
            <person name="Devos D.P."/>
            <person name="Kaster A.-K."/>
            <person name="Ovreas L."/>
            <person name="Rohde M."/>
            <person name="Galperin M.Y."/>
            <person name="Jogler C."/>
        </authorList>
    </citation>
    <scope>NUCLEOTIDE SEQUENCE [LARGE SCALE GENOMIC DNA]</scope>
    <source>
        <strain evidence="2 3">CA85</strain>
    </source>
</reference>
<feature type="compositionally biased region" description="Low complexity" evidence="1">
    <location>
        <begin position="37"/>
        <end position="47"/>
    </location>
</feature>
<accession>A0A5C5X8B7</accession>
<name>A0A5C5X8B7_9BACT</name>
<evidence type="ECO:0000313" key="2">
    <source>
        <dbReference type="EMBL" id="TWT59256.1"/>
    </source>
</evidence>
<dbReference type="Proteomes" id="UP000318053">
    <property type="component" value="Unassembled WGS sequence"/>
</dbReference>
<protein>
    <submittedName>
        <fullName evidence="2">Uncharacterized protein</fullName>
    </submittedName>
</protein>
<feature type="region of interest" description="Disordered" evidence="1">
    <location>
        <begin position="37"/>
        <end position="62"/>
    </location>
</feature>
<keyword evidence="3" id="KW-1185">Reference proteome</keyword>
<evidence type="ECO:0000313" key="3">
    <source>
        <dbReference type="Proteomes" id="UP000318053"/>
    </source>
</evidence>
<gene>
    <name evidence="2" type="ORF">CA85_39520</name>
</gene>
<proteinExistence type="predicted"/>
<organism evidence="2 3">
    <name type="scientific">Allorhodopirellula solitaria</name>
    <dbReference type="NCBI Taxonomy" id="2527987"/>
    <lineage>
        <taxon>Bacteria</taxon>
        <taxon>Pseudomonadati</taxon>
        <taxon>Planctomycetota</taxon>
        <taxon>Planctomycetia</taxon>
        <taxon>Pirellulales</taxon>
        <taxon>Pirellulaceae</taxon>
        <taxon>Allorhodopirellula</taxon>
    </lineage>
</organism>
<dbReference type="EMBL" id="SJPK01000011">
    <property type="protein sequence ID" value="TWT59256.1"/>
    <property type="molecule type" value="Genomic_DNA"/>
</dbReference>
<evidence type="ECO:0000256" key="1">
    <source>
        <dbReference type="SAM" id="MobiDB-lite"/>
    </source>
</evidence>